<dbReference type="Proteomes" id="UP000429958">
    <property type="component" value="Unassembled WGS sequence"/>
</dbReference>
<dbReference type="InterPro" id="IPR055130">
    <property type="entry name" value="PreP_C"/>
</dbReference>
<evidence type="ECO:0000259" key="1">
    <source>
        <dbReference type="SMART" id="SM01264"/>
    </source>
</evidence>
<dbReference type="FunFam" id="3.30.830.10:FF:000034">
    <property type="entry name" value="presequence protease 1, chloroplastic/mitochondrial"/>
    <property type="match status" value="1"/>
</dbReference>
<reference evidence="2 3" key="1">
    <citation type="submission" date="2019-08" db="EMBL/GenBank/DDBJ databases">
        <title>In-depth cultivation of the pig gut microbiome towards novel bacterial diversity and tailored functional studies.</title>
        <authorList>
            <person name="Wylensek D."/>
            <person name="Hitch T.C.A."/>
            <person name="Clavel T."/>
        </authorList>
    </citation>
    <scope>NUCLEOTIDE SEQUENCE [LARGE SCALE GENOMIC DNA]</scope>
    <source>
        <strain evidence="2 3">WCA-389-WT-23D1</strain>
    </source>
</reference>
<dbReference type="EMBL" id="VUMD01000002">
    <property type="protein sequence ID" value="MSS35446.1"/>
    <property type="molecule type" value="Genomic_DNA"/>
</dbReference>
<keyword evidence="3" id="KW-1185">Reference proteome</keyword>
<sequence>MTDKGNLENVKKLTAYRVTEEAFLKEMDSRAVVLEHVRSGAKVFLLSNEDENKVFSIGFRTPPEDSTGLPHILEHSVLCGSEKFPVKDPFVELAKGSLNTFLNAMTYPDKTVYPVASCNDKDFQNLMDVYLDGVLHPAIYQEPKIFYQEGWHYELESLEDELTINGVVYNEMKGAFSSPESVLDRYTRAVLFPDSCYSNESGGDPAQIPNLTYEQFIEFHKNYYHPANSYIYLYGNMDMAEKLSWMDDAYLSKYDRADCRVDSSIKLQKAFEEPVNREITYSVTEEEGLEDRTYLSVNTVVGTVLDPKLYVAFRILEYTLISAPGAPLKQALIDAKIGQDILGGDESGILQPYFSVVAKNANREQRGEFLAVVKGTLRKLADQGIGRKSLLAGLNYYEFQYREADYGSAPKGLMYGLWCMDSWLYGGDPMLHLRYMPTFEFLKNAVDEGYFEKLIQKYLLDNPHEAVITVSPKINQTAEEDRKLAAKLKVYKEALSLKEQEALAAQTKALREYQETPSSGQELETIPMLQREDIGREVAGFSYKIKIEDGVRVIHSNLFTSGIGYLSVLFNTDRILPEDLPYVGLLKTVLGYVDTEHYSYSDLTSEIHLNSGGISFGIRSYPKMDNPDSFTGGFEASAKVLYGKLEFAFSMFTEILTRSKLENEKRLGELLDENRSKARMKLENSSHGAAVGRAASYYSSMAAFNDCLGGIGYYQFLEDVSLKYARDPKYRKALIRKLRSTAEKLFTEDNLVVAYTADEEGYSYLPVELKTFKSSLFKGDGTKYPYAFERKNRNEGFKTSSQVNYVARCGTFAGKQGKDGKELTYTGALKVLSVILNYDYLWTNLRVKGGAYGCMSSFGQNGSGYLVSYRDPNLAATNGIYEGIPEYLRNFIISQRDMTKYVIGTISNVDTPLTPFLKGMRNVSAYLSGMTEEMVQKERNEILEVTQEDIRALADIVQAILDTNALCVIGNEGQIKEESQMFKEVKPLFH</sequence>
<dbReference type="InterPro" id="IPR007863">
    <property type="entry name" value="Peptidase_M16_C"/>
</dbReference>
<gene>
    <name evidence="2" type="ORF">FYJ39_02320</name>
</gene>
<dbReference type="SUPFAM" id="SSF63411">
    <property type="entry name" value="LuxS/MPP-like metallohydrolase"/>
    <property type="match status" value="4"/>
</dbReference>
<dbReference type="InterPro" id="IPR011765">
    <property type="entry name" value="Pept_M16_N"/>
</dbReference>
<dbReference type="GO" id="GO:0004222">
    <property type="term" value="F:metalloendopeptidase activity"/>
    <property type="evidence" value="ECO:0007669"/>
    <property type="project" value="TreeGrafter"/>
</dbReference>
<dbReference type="Pfam" id="PF05193">
    <property type="entry name" value="Peptidase_M16_C"/>
    <property type="match status" value="1"/>
</dbReference>
<organism evidence="2 3">
    <name type="scientific">Clostridium porci</name>
    <dbReference type="NCBI Taxonomy" id="2605778"/>
    <lineage>
        <taxon>Bacteria</taxon>
        <taxon>Bacillati</taxon>
        <taxon>Bacillota</taxon>
        <taxon>Clostridia</taxon>
        <taxon>Eubacteriales</taxon>
        <taxon>Clostridiaceae</taxon>
        <taxon>Clostridium</taxon>
    </lineage>
</organism>
<comment type="caution">
    <text evidence="2">The sequence shown here is derived from an EMBL/GenBank/DDBJ whole genome shotgun (WGS) entry which is preliminary data.</text>
</comment>
<dbReference type="GO" id="GO:0046872">
    <property type="term" value="F:metal ion binding"/>
    <property type="evidence" value="ECO:0007669"/>
    <property type="project" value="InterPro"/>
</dbReference>
<dbReference type="Pfam" id="PF08367">
    <property type="entry name" value="M16C_assoc"/>
    <property type="match status" value="1"/>
</dbReference>
<dbReference type="InterPro" id="IPR013578">
    <property type="entry name" value="Peptidase_M16C_assoc"/>
</dbReference>
<dbReference type="Pfam" id="PF00675">
    <property type="entry name" value="Peptidase_M16"/>
    <property type="match status" value="1"/>
</dbReference>
<feature type="domain" description="Peptidase M16C associated" evidence="1">
    <location>
        <begin position="470"/>
        <end position="720"/>
    </location>
</feature>
<name>A0A7X2NID0_9CLOT</name>
<protein>
    <submittedName>
        <fullName evidence="2">Insulinase family protein</fullName>
    </submittedName>
</protein>
<dbReference type="PANTHER" id="PTHR43016">
    <property type="entry name" value="PRESEQUENCE PROTEASE"/>
    <property type="match status" value="1"/>
</dbReference>
<dbReference type="InterPro" id="IPR011249">
    <property type="entry name" value="Metalloenz_LuxS/M16"/>
</dbReference>
<dbReference type="AlphaFoldDB" id="A0A7X2NID0"/>
<dbReference type="RefSeq" id="WP_154470862.1">
    <property type="nucleotide sequence ID" value="NZ_DBEWUL010000131.1"/>
</dbReference>
<evidence type="ECO:0000313" key="3">
    <source>
        <dbReference type="Proteomes" id="UP000429958"/>
    </source>
</evidence>
<dbReference type="Pfam" id="PF22516">
    <property type="entry name" value="PreP_C"/>
    <property type="match status" value="1"/>
</dbReference>
<dbReference type="GO" id="GO:0016485">
    <property type="term" value="P:protein processing"/>
    <property type="evidence" value="ECO:0007669"/>
    <property type="project" value="TreeGrafter"/>
</dbReference>
<dbReference type="SMART" id="SM01264">
    <property type="entry name" value="M16C_associated"/>
    <property type="match status" value="1"/>
</dbReference>
<proteinExistence type="predicted"/>
<dbReference type="PANTHER" id="PTHR43016:SF13">
    <property type="entry name" value="PRESEQUENCE PROTEASE, MITOCHONDRIAL"/>
    <property type="match status" value="1"/>
</dbReference>
<dbReference type="Gene3D" id="3.30.830.10">
    <property type="entry name" value="Metalloenzyme, LuxS/M16 peptidase-like"/>
    <property type="match status" value="4"/>
</dbReference>
<accession>A0A7X2NID0</accession>
<evidence type="ECO:0000313" key="2">
    <source>
        <dbReference type="EMBL" id="MSS35446.1"/>
    </source>
</evidence>